<reference evidence="6 7" key="1">
    <citation type="submission" date="2023-07" db="EMBL/GenBank/DDBJ databases">
        <title>Genomic Encyclopedia of Type Strains, Phase IV (KMG-IV): sequencing the most valuable type-strain genomes for metagenomic binning, comparative biology and taxonomic classification.</title>
        <authorList>
            <person name="Goeker M."/>
        </authorList>
    </citation>
    <scope>NUCLEOTIDE SEQUENCE [LARGE SCALE GENOMIC DNA]</scope>
    <source>
        <strain evidence="6 7">DSM 16980</strain>
    </source>
</reference>
<dbReference type="SMART" id="SM00382">
    <property type="entry name" value="AAA"/>
    <property type="match status" value="1"/>
</dbReference>
<gene>
    <name evidence="6" type="ORF">J2S01_001257</name>
</gene>
<evidence type="ECO:0000256" key="3">
    <source>
        <dbReference type="ARBA" id="ARBA00022840"/>
    </source>
</evidence>
<evidence type="ECO:0000259" key="5">
    <source>
        <dbReference type="PROSITE" id="PS50893"/>
    </source>
</evidence>
<keyword evidence="7" id="KW-1185">Reference proteome</keyword>
<dbReference type="Pfam" id="PF00005">
    <property type="entry name" value="ABC_tran"/>
    <property type="match status" value="1"/>
</dbReference>
<dbReference type="PROSITE" id="PS00211">
    <property type="entry name" value="ABC_TRANSPORTER_1"/>
    <property type="match status" value="1"/>
</dbReference>
<dbReference type="InterPro" id="IPR027417">
    <property type="entry name" value="P-loop_NTPase"/>
</dbReference>
<dbReference type="InterPro" id="IPR003593">
    <property type="entry name" value="AAA+_ATPase"/>
</dbReference>
<evidence type="ECO:0000313" key="7">
    <source>
        <dbReference type="Proteomes" id="UP001239167"/>
    </source>
</evidence>
<keyword evidence="3 6" id="KW-0067">ATP-binding</keyword>
<sequence length="274" mass="30846">MKSAVTIENIDIGYGRHIILNNINAEITAGQFVGIIGCNGSGKSTLLKALRGLQPLNKGRISYFGRDIRALTAKQTARMAAYMQQNINLQFNYTGRDIVSAGRYPYLEWWQKESRADEELVQACLEYTGTKDLQNIPVNEISGGQRQRIFLAKVLAQKTPLIFMDEPTAGLDMVYQEETFRFTRELAQNGKTVFMVVHELNLAARYCDRIMLLGEGRLLDYGAPQHIFTENMLSRAYNTEVQIVENPLTGSLEITAKENSLISRKGKALLKKIC</sequence>
<evidence type="ECO:0000256" key="1">
    <source>
        <dbReference type="ARBA" id="ARBA00022448"/>
    </source>
</evidence>
<keyword evidence="1" id="KW-0813">Transport</keyword>
<evidence type="ECO:0000313" key="6">
    <source>
        <dbReference type="EMBL" id="MDQ0203541.1"/>
    </source>
</evidence>
<keyword evidence="4" id="KW-1278">Translocase</keyword>
<proteinExistence type="predicted"/>
<dbReference type="PANTHER" id="PTHR42794">
    <property type="entry name" value="HEMIN IMPORT ATP-BINDING PROTEIN HMUV"/>
    <property type="match status" value="1"/>
</dbReference>
<protein>
    <submittedName>
        <fullName evidence="6">Iron complex transport system ATP-binding protein</fullName>
    </submittedName>
</protein>
<dbReference type="InterPro" id="IPR017871">
    <property type="entry name" value="ABC_transporter-like_CS"/>
</dbReference>
<name>A0ABT9Y6U5_9FIRM</name>
<dbReference type="PANTHER" id="PTHR42794:SF1">
    <property type="entry name" value="HEMIN IMPORT ATP-BINDING PROTEIN HMUV"/>
    <property type="match status" value="1"/>
</dbReference>
<dbReference type="Gene3D" id="3.40.50.300">
    <property type="entry name" value="P-loop containing nucleotide triphosphate hydrolases"/>
    <property type="match status" value="1"/>
</dbReference>
<dbReference type="EMBL" id="JAUSUE010000007">
    <property type="protein sequence ID" value="MDQ0203541.1"/>
    <property type="molecule type" value="Genomic_DNA"/>
</dbReference>
<dbReference type="Proteomes" id="UP001239167">
    <property type="component" value="Unassembled WGS sequence"/>
</dbReference>
<dbReference type="PROSITE" id="PS50893">
    <property type="entry name" value="ABC_TRANSPORTER_2"/>
    <property type="match status" value="1"/>
</dbReference>
<comment type="caution">
    <text evidence="6">The sequence shown here is derived from an EMBL/GenBank/DDBJ whole genome shotgun (WGS) entry which is preliminary data.</text>
</comment>
<feature type="domain" description="ABC transporter" evidence="5">
    <location>
        <begin position="5"/>
        <end position="240"/>
    </location>
</feature>
<dbReference type="RefSeq" id="WP_196604322.1">
    <property type="nucleotide sequence ID" value="NZ_CP116940.1"/>
</dbReference>
<dbReference type="SUPFAM" id="SSF52540">
    <property type="entry name" value="P-loop containing nucleoside triphosphate hydrolases"/>
    <property type="match status" value="1"/>
</dbReference>
<dbReference type="GO" id="GO:0005524">
    <property type="term" value="F:ATP binding"/>
    <property type="evidence" value="ECO:0007669"/>
    <property type="project" value="UniProtKB-KW"/>
</dbReference>
<keyword evidence="2" id="KW-0547">Nucleotide-binding</keyword>
<evidence type="ECO:0000256" key="4">
    <source>
        <dbReference type="ARBA" id="ARBA00022967"/>
    </source>
</evidence>
<accession>A0ABT9Y6U5</accession>
<evidence type="ECO:0000256" key="2">
    <source>
        <dbReference type="ARBA" id="ARBA00022741"/>
    </source>
</evidence>
<organism evidence="6 7">
    <name type="scientific">Pectinatus haikarae</name>
    <dbReference type="NCBI Taxonomy" id="349096"/>
    <lineage>
        <taxon>Bacteria</taxon>
        <taxon>Bacillati</taxon>
        <taxon>Bacillota</taxon>
        <taxon>Negativicutes</taxon>
        <taxon>Selenomonadales</taxon>
        <taxon>Selenomonadaceae</taxon>
        <taxon>Pectinatus</taxon>
    </lineage>
</organism>
<dbReference type="InterPro" id="IPR003439">
    <property type="entry name" value="ABC_transporter-like_ATP-bd"/>
</dbReference>
<dbReference type="CDD" id="cd03214">
    <property type="entry name" value="ABC_Iron-Siderophores_B12_Hemin"/>
    <property type="match status" value="1"/>
</dbReference>